<evidence type="ECO:0000313" key="2">
    <source>
        <dbReference type="EMBL" id="CAK9199925.1"/>
    </source>
</evidence>
<evidence type="ECO:0000313" key="3">
    <source>
        <dbReference type="Proteomes" id="UP001497512"/>
    </source>
</evidence>
<accession>A0ABP0TLX9</accession>
<name>A0ABP0TLX9_9BRYO</name>
<protein>
    <submittedName>
        <fullName evidence="2">Uncharacterized protein</fullName>
    </submittedName>
</protein>
<feature type="compositionally biased region" description="Basic and acidic residues" evidence="1">
    <location>
        <begin position="15"/>
        <end position="24"/>
    </location>
</feature>
<organism evidence="2 3">
    <name type="scientific">Sphagnum troendelagicum</name>
    <dbReference type="NCBI Taxonomy" id="128251"/>
    <lineage>
        <taxon>Eukaryota</taxon>
        <taxon>Viridiplantae</taxon>
        <taxon>Streptophyta</taxon>
        <taxon>Embryophyta</taxon>
        <taxon>Bryophyta</taxon>
        <taxon>Sphagnophytina</taxon>
        <taxon>Sphagnopsida</taxon>
        <taxon>Sphagnales</taxon>
        <taxon>Sphagnaceae</taxon>
        <taxon>Sphagnum</taxon>
    </lineage>
</organism>
<feature type="region of interest" description="Disordered" evidence="1">
    <location>
        <begin position="1"/>
        <end position="58"/>
    </location>
</feature>
<keyword evidence="3" id="KW-1185">Reference proteome</keyword>
<gene>
    <name evidence="2" type="ORF">CSSPTR1EN2_LOCUS5180</name>
</gene>
<evidence type="ECO:0000256" key="1">
    <source>
        <dbReference type="SAM" id="MobiDB-lite"/>
    </source>
</evidence>
<proteinExistence type="predicted"/>
<sequence>MISGRPFTGLYPDGRMNEFHERRQSSNPGEAAGGAGTAGGRWQRDVHSSRKSRNRQLSRTIAASAAVVAGR</sequence>
<dbReference type="EMBL" id="OZ019904">
    <property type="protein sequence ID" value="CAK9199925.1"/>
    <property type="molecule type" value="Genomic_DNA"/>
</dbReference>
<dbReference type="Proteomes" id="UP001497512">
    <property type="component" value="Chromosome 12"/>
</dbReference>
<reference evidence="2" key="1">
    <citation type="submission" date="2024-02" db="EMBL/GenBank/DDBJ databases">
        <authorList>
            <consortium name="ELIXIR-Norway"/>
            <consortium name="Elixir Norway"/>
        </authorList>
    </citation>
    <scope>NUCLEOTIDE SEQUENCE</scope>
</reference>